<dbReference type="PROSITE" id="PS00022">
    <property type="entry name" value="EGF_1"/>
    <property type="match status" value="1"/>
</dbReference>
<feature type="domain" description="EGF-like" evidence="10">
    <location>
        <begin position="617"/>
        <end position="628"/>
    </location>
</feature>
<comment type="caution">
    <text evidence="9">Lacks conserved residue(s) required for the propagation of feature annotation.</text>
</comment>
<keyword evidence="6 9" id="KW-1015">Disulfide bond</keyword>
<feature type="disulfide bond" evidence="9">
    <location>
        <begin position="389"/>
        <end position="404"/>
    </location>
</feature>
<dbReference type="SUPFAM" id="SSF57196">
    <property type="entry name" value="EGF/Laminin"/>
    <property type="match status" value="1"/>
</dbReference>
<evidence type="ECO:0000256" key="1">
    <source>
        <dbReference type="ARBA" id="ARBA00004167"/>
    </source>
</evidence>
<feature type="disulfide bond" evidence="9">
    <location>
        <begin position="490"/>
        <end position="505"/>
    </location>
</feature>
<accession>A0A819P4W2</accession>
<dbReference type="InterPro" id="IPR000742">
    <property type="entry name" value="EGF"/>
</dbReference>
<reference evidence="11" key="1">
    <citation type="submission" date="2021-02" db="EMBL/GenBank/DDBJ databases">
        <authorList>
            <person name="Nowell W R."/>
        </authorList>
    </citation>
    <scope>NUCLEOTIDE SEQUENCE</scope>
</reference>
<dbReference type="GO" id="GO:0016324">
    <property type="term" value="C:apical plasma membrane"/>
    <property type="evidence" value="ECO:0007669"/>
    <property type="project" value="TreeGrafter"/>
</dbReference>
<evidence type="ECO:0000256" key="5">
    <source>
        <dbReference type="ARBA" id="ARBA00023136"/>
    </source>
</evidence>
<protein>
    <recommendedName>
        <fullName evidence="10">EGF-like domain-containing protein</fullName>
    </recommendedName>
</protein>
<evidence type="ECO:0000256" key="7">
    <source>
        <dbReference type="ARBA" id="ARBA00023170"/>
    </source>
</evidence>
<dbReference type="Proteomes" id="UP000663868">
    <property type="component" value="Unassembled WGS sequence"/>
</dbReference>
<evidence type="ECO:0000256" key="4">
    <source>
        <dbReference type="ARBA" id="ARBA00022989"/>
    </source>
</evidence>
<evidence type="ECO:0000256" key="8">
    <source>
        <dbReference type="ARBA" id="ARBA00023180"/>
    </source>
</evidence>
<dbReference type="InterPro" id="IPR002172">
    <property type="entry name" value="LDrepeatLR_classA_rpt"/>
</dbReference>
<dbReference type="GO" id="GO:0043235">
    <property type="term" value="C:receptor complex"/>
    <property type="evidence" value="ECO:0007669"/>
    <property type="project" value="TreeGrafter"/>
</dbReference>
<dbReference type="PROSITE" id="PS01209">
    <property type="entry name" value="LDLRA_1"/>
    <property type="match status" value="2"/>
</dbReference>
<keyword evidence="5" id="KW-0472">Membrane</keyword>
<evidence type="ECO:0000259" key="10">
    <source>
        <dbReference type="PROSITE" id="PS00022"/>
    </source>
</evidence>
<dbReference type="InterPro" id="IPR036055">
    <property type="entry name" value="LDL_receptor-like_sf"/>
</dbReference>
<dbReference type="EMBL" id="CAJOBB010002951">
    <property type="protein sequence ID" value="CAF4010528.1"/>
    <property type="molecule type" value="Genomic_DNA"/>
</dbReference>
<evidence type="ECO:0000256" key="9">
    <source>
        <dbReference type="PROSITE-ProRule" id="PRU00124"/>
    </source>
</evidence>
<evidence type="ECO:0000256" key="6">
    <source>
        <dbReference type="ARBA" id="ARBA00023157"/>
    </source>
</evidence>
<proteinExistence type="predicted"/>
<dbReference type="PANTHER" id="PTHR22722">
    <property type="entry name" value="LOW-DENSITY LIPOPROTEIN RECEPTOR-RELATED PROTEIN 2-RELATED"/>
    <property type="match status" value="1"/>
</dbReference>
<feature type="disulfide bond" evidence="9">
    <location>
        <begin position="165"/>
        <end position="183"/>
    </location>
</feature>
<sequence length="736" mass="85560">MSEENDYLERDVRSSLCQIGGTPLSFITLKKQRIGSELLIDWLIPFHLIEQYADYLNLSNPTSTDDTLICNCTAKRVGIACQYQIENKDWELSRLVEAQRSRQSNEYETLTSLIDGISCNGSVPRVEWRQICDGISQCEDASDELNCHLLELNQCNEEEDEEYRCRNGMCIPKEFAFDGTFDCMDSSDEQEILKLTRAFDPCPDQSLYRCDERLCRKDRFSCGDGQCVPWSYKNHRLHRCHNTTESVSLYRLNDGYRDCLYEDDERNVNDFLIQPFRYRCQTVSSPFQYVSYQQLGNGLEECLDGTDEISSSMRWSLLPCDAPESYACWIFRTNQYDLSSVALPYFRYCDTVWDILYGEDEKNCSQWICAKGDDQCQGTGQCLSKNDRCDGEFDCSDGEDELNCLFSTRQWTKERDCDLTNEMFCITGNYLEDPLSNRPCIPATHIGNDRMDCLGGRDERNTFACPDRQMLGDRFLCDQQTRCLDHSLICDGIIDCLDQTDEKICLGNRTQCSQGQFACVNRKPRCVKSRCDRAYECSDKSNWFWCPNSTFPSALNYRSTKNRFHIPKHSRSCLTDSNLPLISAVLRQSPVSSSFALRGYCNRGFYLIDSNHSTPHCFCPPSYYGDRCQYDRRRITVLVTFDRWHREDIPMIFTVLIVLIYNTTRIVDHQFFSDVASEFAEKHHYYLFYPRPRLPGVYSVRFEAYHSLQLLALWEYSLGSLDFLPRIFVETMARAM</sequence>
<dbReference type="GO" id="GO:0042562">
    <property type="term" value="F:hormone binding"/>
    <property type="evidence" value="ECO:0007669"/>
    <property type="project" value="TreeGrafter"/>
</dbReference>
<dbReference type="InterPro" id="IPR023415">
    <property type="entry name" value="LDLR_class-A_CS"/>
</dbReference>
<dbReference type="PROSITE" id="PS50068">
    <property type="entry name" value="LDLRA_2"/>
    <property type="match status" value="3"/>
</dbReference>
<dbReference type="PANTHER" id="PTHR22722:SF14">
    <property type="entry name" value="MEGALIN, ISOFORM A"/>
    <property type="match status" value="1"/>
</dbReference>
<dbReference type="AlphaFoldDB" id="A0A819P4W2"/>
<keyword evidence="3" id="KW-0677">Repeat</keyword>
<comment type="caution">
    <text evidence="11">The sequence shown here is derived from an EMBL/GenBank/DDBJ whole genome shotgun (WGS) entry which is preliminary data.</text>
</comment>
<gene>
    <name evidence="11" type="ORF">KXQ929_LOCUS29047</name>
</gene>
<name>A0A819P4W2_9BILA</name>
<comment type="subcellular location">
    <subcellularLocation>
        <location evidence="1">Membrane</location>
        <topology evidence="1">Single-pass membrane protein</topology>
    </subcellularLocation>
</comment>
<dbReference type="SUPFAM" id="SSF57424">
    <property type="entry name" value="LDL receptor-like module"/>
    <property type="match status" value="4"/>
</dbReference>
<evidence type="ECO:0000313" key="12">
    <source>
        <dbReference type="Proteomes" id="UP000663868"/>
    </source>
</evidence>
<evidence type="ECO:0000256" key="3">
    <source>
        <dbReference type="ARBA" id="ARBA00022737"/>
    </source>
</evidence>
<dbReference type="Gene3D" id="4.10.1220.10">
    <property type="entry name" value="EGF-type module"/>
    <property type="match status" value="1"/>
</dbReference>
<organism evidence="11 12">
    <name type="scientific">Adineta steineri</name>
    <dbReference type="NCBI Taxonomy" id="433720"/>
    <lineage>
        <taxon>Eukaryota</taxon>
        <taxon>Metazoa</taxon>
        <taxon>Spiralia</taxon>
        <taxon>Gnathifera</taxon>
        <taxon>Rotifera</taxon>
        <taxon>Eurotatoria</taxon>
        <taxon>Bdelloidea</taxon>
        <taxon>Adinetida</taxon>
        <taxon>Adinetidae</taxon>
        <taxon>Adineta</taxon>
    </lineage>
</organism>
<keyword evidence="7" id="KW-0675">Receptor</keyword>
<dbReference type="CDD" id="cd00112">
    <property type="entry name" value="LDLa"/>
    <property type="match status" value="3"/>
</dbReference>
<dbReference type="PRINTS" id="PR00261">
    <property type="entry name" value="LDLRECEPTOR"/>
</dbReference>
<dbReference type="Gene3D" id="4.10.400.10">
    <property type="entry name" value="Low-density Lipoprotein Receptor"/>
    <property type="match status" value="2"/>
</dbReference>
<dbReference type="SMART" id="SM00192">
    <property type="entry name" value="LDLa"/>
    <property type="match status" value="6"/>
</dbReference>
<dbReference type="GO" id="GO:0006898">
    <property type="term" value="P:receptor-mediated endocytosis"/>
    <property type="evidence" value="ECO:0007669"/>
    <property type="project" value="TreeGrafter"/>
</dbReference>
<keyword evidence="2" id="KW-0812">Transmembrane</keyword>
<evidence type="ECO:0000313" key="11">
    <source>
        <dbReference type="EMBL" id="CAF4010528.1"/>
    </source>
</evidence>
<dbReference type="Gene3D" id="2.10.25.10">
    <property type="entry name" value="Laminin"/>
    <property type="match status" value="1"/>
</dbReference>
<dbReference type="Pfam" id="PF00057">
    <property type="entry name" value="Ldl_recept_a"/>
    <property type="match status" value="1"/>
</dbReference>
<evidence type="ECO:0000256" key="2">
    <source>
        <dbReference type="ARBA" id="ARBA00022692"/>
    </source>
</evidence>
<dbReference type="InterPro" id="IPR051221">
    <property type="entry name" value="LDLR-related"/>
</dbReference>
<keyword evidence="4" id="KW-1133">Transmembrane helix</keyword>
<keyword evidence="8" id="KW-0325">Glycoprotein</keyword>